<accession>A0AAD6VA75</accession>
<feature type="compositionally biased region" description="Polar residues" evidence="1">
    <location>
        <begin position="1"/>
        <end position="14"/>
    </location>
</feature>
<dbReference type="Pfam" id="PF20149">
    <property type="entry name" value="DUF6532"/>
    <property type="match status" value="1"/>
</dbReference>
<comment type="caution">
    <text evidence="3">The sequence shown here is derived from an EMBL/GenBank/DDBJ whole genome shotgun (WGS) entry which is preliminary data.</text>
</comment>
<feature type="compositionally biased region" description="Polar residues" evidence="1">
    <location>
        <begin position="153"/>
        <end position="168"/>
    </location>
</feature>
<feature type="compositionally biased region" description="Polar residues" evidence="1">
    <location>
        <begin position="115"/>
        <end position="125"/>
    </location>
</feature>
<feature type="compositionally biased region" description="Low complexity" evidence="1">
    <location>
        <begin position="101"/>
        <end position="114"/>
    </location>
</feature>
<gene>
    <name evidence="3" type="ORF">GGX14DRAFT_569654</name>
</gene>
<sequence>MSLTPQQKAAQTRAANKAKFEQEALVLQESVKGGRSAKATAISDQPWLSGQGANSKKRAAAEAPESGKAKQVKKNDSKPNAKSQRNLPPDIDASDSDNSRPAKSAPAKKAVVVKQSTKGRSTAQSAPPRALQTPVALKKPLTKPVPAPAPQSYAEQSSDGEGEFQNTENSDDSQEEEVEEDEDVDGDQLKNEIPRWAIEDDSRQQTDIDMDNYGVGTGDDYYETSGDVDADEYSAYSKHSRSGSVSSGYDAHIPTSASERGSEAEVDDEESKGRSNTLRTENDFAQHPQSSQISRTRPLPSPSDDENYQSNPRASIPKQWNTEREARRRREPSPVPHRERLPVPHREPSPVMRREPPPPRPQPRRKNPEHTTGQRYEHQPLRQPPHQRERGHEPRHETHWLPQPKATTAKSKSSDVPRQRVISTSREEKALRERPIWSSETSYAASIGTSSSASAAGQARRSAARSIKAAVTQPSSGWPTTPALIFTQRGVLNLGAQDSRIQLLIRNSFKTITGDALFLNGFPDIGDRLQYARDGLYSTSDELGYTDISARLIEDEAYSKEISKVADARWTEIRRGFKTAAIPATIHSFDLKFGCSVRVQALLASPHNDYIYPIKDGMPDYSKPFANPAIVTTIHQVAFMGRRPLATVYQARFPLTDGPEPERMIGKVITCIAASAVCATLQEWQGPVHVSNEFNANLFAETYLVHIGFLEQMEQRSPVAYQKVLSRLYREASGQGKVVAHRATTGANALAHLNFADLEAASD</sequence>
<dbReference type="EMBL" id="JARJCW010000048">
    <property type="protein sequence ID" value="KAJ7204054.1"/>
    <property type="molecule type" value="Genomic_DNA"/>
</dbReference>
<organism evidence="3 4">
    <name type="scientific">Mycena pura</name>
    <dbReference type="NCBI Taxonomy" id="153505"/>
    <lineage>
        <taxon>Eukaryota</taxon>
        <taxon>Fungi</taxon>
        <taxon>Dikarya</taxon>
        <taxon>Basidiomycota</taxon>
        <taxon>Agaricomycotina</taxon>
        <taxon>Agaricomycetes</taxon>
        <taxon>Agaricomycetidae</taxon>
        <taxon>Agaricales</taxon>
        <taxon>Marasmiineae</taxon>
        <taxon>Mycenaceae</taxon>
        <taxon>Mycena</taxon>
    </lineage>
</organism>
<proteinExistence type="predicted"/>
<evidence type="ECO:0000313" key="3">
    <source>
        <dbReference type="EMBL" id="KAJ7204054.1"/>
    </source>
</evidence>
<dbReference type="InterPro" id="IPR045341">
    <property type="entry name" value="DUF6532"/>
</dbReference>
<feature type="compositionally biased region" description="Basic and acidic residues" evidence="1">
    <location>
        <begin position="425"/>
        <end position="434"/>
    </location>
</feature>
<keyword evidence="4" id="KW-1185">Reference proteome</keyword>
<evidence type="ECO:0000256" key="1">
    <source>
        <dbReference type="SAM" id="MobiDB-lite"/>
    </source>
</evidence>
<feature type="compositionally biased region" description="Basic and acidic residues" evidence="1">
    <location>
        <begin position="65"/>
        <end position="79"/>
    </location>
</feature>
<feature type="compositionally biased region" description="Basic and acidic residues" evidence="1">
    <location>
        <begin position="375"/>
        <end position="399"/>
    </location>
</feature>
<dbReference type="Proteomes" id="UP001219525">
    <property type="component" value="Unassembled WGS sequence"/>
</dbReference>
<evidence type="ECO:0000259" key="2">
    <source>
        <dbReference type="Pfam" id="PF20149"/>
    </source>
</evidence>
<feature type="compositionally biased region" description="Basic and acidic residues" evidence="1">
    <location>
        <begin position="187"/>
        <end position="206"/>
    </location>
</feature>
<feature type="region of interest" description="Disordered" evidence="1">
    <location>
        <begin position="1"/>
        <end position="434"/>
    </location>
</feature>
<feature type="compositionally biased region" description="Polar residues" evidence="1">
    <location>
        <begin position="42"/>
        <end position="54"/>
    </location>
</feature>
<reference evidence="3" key="1">
    <citation type="submission" date="2023-03" db="EMBL/GenBank/DDBJ databases">
        <title>Massive genome expansion in bonnet fungi (Mycena s.s.) driven by repeated elements and novel gene families across ecological guilds.</title>
        <authorList>
            <consortium name="Lawrence Berkeley National Laboratory"/>
            <person name="Harder C.B."/>
            <person name="Miyauchi S."/>
            <person name="Viragh M."/>
            <person name="Kuo A."/>
            <person name="Thoen E."/>
            <person name="Andreopoulos B."/>
            <person name="Lu D."/>
            <person name="Skrede I."/>
            <person name="Drula E."/>
            <person name="Henrissat B."/>
            <person name="Morin E."/>
            <person name="Kohler A."/>
            <person name="Barry K."/>
            <person name="LaButti K."/>
            <person name="Morin E."/>
            <person name="Salamov A."/>
            <person name="Lipzen A."/>
            <person name="Mereny Z."/>
            <person name="Hegedus B."/>
            <person name="Baldrian P."/>
            <person name="Stursova M."/>
            <person name="Weitz H."/>
            <person name="Taylor A."/>
            <person name="Grigoriev I.V."/>
            <person name="Nagy L.G."/>
            <person name="Martin F."/>
            <person name="Kauserud H."/>
        </authorList>
    </citation>
    <scope>NUCLEOTIDE SEQUENCE</scope>
    <source>
        <strain evidence="3">9144</strain>
    </source>
</reference>
<dbReference type="AlphaFoldDB" id="A0AAD6VA75"/>
<feature type="compositionally biased region" description="Low complexity" evidence="1">
    <location>
        <begin position="441"/>
        <end position="459"/>
    </location>
</feature>
<feature type="compositionally biased region" description="Acidic residues" evidence="1">
    <location>
        <begin position="220"/>
        <end position="232"/>
    </location>
</feature>
<feature type="region of interest" description="Disordered" evidence="1">
    <location>
        <begin position="440"/>
        <end position="459"/>
    </location>
</feature>
<feature type="domain" description="DUF6532" evidence="2">
    <location>
        <begin position="516"/>
        <end position="713"/>
    </location>
</feature>
<feature type="compositionally biased region" description="Acidic residues" evidence="1">
    <location>
        <begin position="169"/>
        <end position="186"/>
    </location>
</feature>
<evidence type="ECO:0000313" key="4">
    <source>
        <dbReference type="Proteomes" id="UP001219525"/>
    </source>
</evidence>
<feature type="compositionally biased region" description="Basic and acidic residues" evidence="1">
    <location>
        <begin position="321"/>
        <end position="357"/>
    </location>
</feature>
<protein>
    <recommendedName>
        <fullName evidence="2">DUF6532 domain-containing protein</fullName>
    </recommendedName>
</protein>
<name>A0AAD6VA75_9AGAR</name>